<comment type="subunit">
    <text evidence="7">Monomer and homodimer.</text>
</comment>
<name>T2MDK6_HYDVU</name>
<dbReference type="Pfam" id="PF04000">
    <property type="entry name" value="Sas10_Utp3"/>
    <property type="match status" value="1"/>
</dbReference>
<organism evidence="9">
    <name type="scientific">Hydra vulgaris</name>
    <name type="common">Hydra</name>
    <name type="synonym">Hydra attenuata</name>
    <dbReference type="NCBI Taxonomy" id="6087"/>
    <lineage>
        <taxon>Eukaryota</taxon>
        <taxon>Metazoa</taxon>
        <taxon>Cnidaria</taxon>
        <taxon>Hydrozoa</taxon>
        <taxon>Hydroidolina</taxon>
        <taxon>Anthoathecata</taxon>
        <taxon>Aplanulata</taxon>
        <taxon>Hydridae</taxon>
        <taxon>Hydra</taxon>
    </lineage>
</organism>
<dbReference type="GO" id="GO:0005730">
    <property type="term" value="C:nucleolus"/>
    <property type="evidence" value="ECO:0007669"/>
    <property type="project" value="UniProtKB-SubCell"/>
</dbReference>
<keyword evidence="7" id="KW-0963">Cytoplasm</keyword>
<feature type="compositionally biased region" description="Basic and acidic residues" evidence="8">
    <location>
        <begin position="193"/>
        <end position="203"/>
    </location>
</feature>
<keyword evidence="7" id="KW-0238">DNA-binding</keyword>
<dbReference type="InterPro" id="IPR007146">
    <property type="entry name" value="Sas10/Utp3/C1D"/>
</dbReference>
<keyword evidence="4 7" id="KW-0698">rRNA processing</keyword>
<feature type="compositionally biased region" description="Basic and acidic residues" evidence="8">
    <location>
        <begin position="156"/>
        <end position="184"/>
    </location>
</feature>
<feature type="non-terminal residue" evidence="9">
    <location>
        <position position="1"/>
    </location>
</feature>
<feature type="compositionally biased region" description="Basic residues" evidence="8">
    <location>
        <begin position="204"/>
        <end position="215"/>
    </location>
</feature>
<dbReference type="AlphaFoldDB" id="T2MDK6"/>
<dbReference type="GO" id="GO:0000178">
    <property type="term" value="C:exosome (RNase complex)"/>
    <property type="evidence" value="ECO:0007669"/>
    <property type="project" value="TreeGrafter"/>
</dbReference>
<dbReference type="GO" id="GO:0003677">
    <property type="term" value="F:DNA binding"/>
    <property type="evidence" value="ECO:0007669"/>
    <property type="project" value="UniProtKB-KW"/>
</dbReference>
<dbReference type="GO" id="GO:0005737">
    <property type="term" value="C:cytoplasm"/>
    <property type="evidence" value="ECO:0007669"/>
    <property type="project" value="UniProtKB-SubCell"/>
</dbReference>
<evidence type="ECO:0000256" key="1">
    <source>
        <dbReference type="ARBA" id="ARBA00004123"/>
    </source>
</evidence>
<protein>
    <recommendedName>
        <fullName evidence="3 7">Nuclear nucleic acid-binding protein C1D</fullName>
    </recommendedName>
</protein>
<comment type="similarity">
    <text evidence="2 7">Belongs to the C1D family.</text>
</comment>
<comment type="subcellular location">
    <subcellularLocation>
        <location evidence="7">Cytoplasm</location>
    </subcellularLocation>
    <subcellularLocation>
        <location evidence="7">Nucleus</location>
        <location evidence="7">Nucleolus</location>
    </subcellularLocation>
    <subcellularLocation>
        <location evidence="1 7">Nucleus</location>
    </subcellularLocation>
</comment>
<accession>T2MDK6</accession>
<evidence type="ECO:0000313" key="9">
    <source>
        <dbReference type="EMBL" id="CDG70131.1"/>
    </source>
</evidence>
<dbReference type="EMBL" id="HAAD01003899">
    <property type="protein sequence ID" value="CDG70131.1"/>
    <property type="molecule type" value="mRNA"/>
</dbReference>
<comment type="function">
    <text evidence="7">Plays a role in the recruitment of the exosome to pre-rRNA to mediate the 3'-5' end processing of the 5.8S rRNA.</text>
</comment>
<sequence>KQLIKMSDFPPTLHKKMDAFEESLTEVEDVLKPFLKIPIADLHEKITDHLGKAKLDLIIAYTANSLFWTYLVTQGMDPKNHPIKDELIRIKQCMNRVKQIEEKKKMSRVDTKAAKRFVTSALWEPAEDTEVKKNGAETNSSNQNDNAESKSSSQNKEVEFKLSRQSKDAESKLSNRNYDADSKSSDCFSSRNDSSESKLSSRNDKKRKKITMTIL</sequence>
<dbReference type="PANTHER" id="PTHR15341">
    <property type="entry name" value="SUN-COR STEROID HORMONE RECEPTOR CO-REPRESSOR"/>
    <property type="match status" value="1"/>
</dbReference>
<evidence type="ECO:0000256" key="8">
    <source>
        <dbReference type="SAM" id="MobiDB-lite"/>
    </source>
</evidence>
<feature type="compositionally biased region" description="Polar residues" evidence="8">
    <location>
        <begin position="136"/>
        <end position="155"/>
    </location>
</feature>
<keyword evidence="6 7" id="KW-0539">Nucleus</keyword>
<proteinExistence type="evidence at transcript level"/>
<evidence type="ECO:0000256" key="6">
    <source>
        <dbReference type="ARBA" id="ARBA00023242"/>
    </source>
</evidence>
<dbReference type="GO" id="GO:0003723">
    <property type="term" value="F:RNA binding"/>
    <property type="evidence" value="ECO:0007669"/>
    <property type="project" value="UniProtKB-UniRule"/>
</dbReference>
<gene>
    <name evidence="9" type="primary">C1D</name>
</gene>
<dbReference type="PANTHER" id="PTHR15341:SF3">
    <property type="entry name" value="NUCLEAR NUCLEIC ACID-BINDING PROTEIN C1D"/>
    <property type="match status" value="1"/>
</dbReference>
<evidence type="ECO:0000256" key="2">
    <source>
        <dbReference type="ARBA" id="ARBA00009154"/>
    </source>
</evidence>
<evidence type="ECO:0000256" key="5">
    <source>
        <dbReference type="ARBA" id="ARBA00022884"/>
    </source>
</evidence>
<feature type="region of interest" description="Disordered" evidence="8">
    <location>
        <begin position="128"/>
        <end position="215"/>
    </location>
</feature>
<evidence type="ECO:0000256" key="3">
    <source>
        <dbReference type="ARBA" id="ARBA00015212"/>
    </source>
</evidence>
<dbReference type="InterPro" id="IPR011082">
    <property type="entry name" value="Exosome-assoc_fac/DNA_repair"/>
</dbReference>
<dbReference type="GO" id="GO:0010468">
    <property type="term" value="P:regulation of gene expression"/>
    <property type="evidence" value="ECO:0007669"/>
    <property type="project" value="TreeGrafter"/>
</dbReference>
<dbReference type="GO" id="GO:0000460">
    <property type="term" value="P:maturation of 5.8S rRNA"/>
    <property type="evidence" value="ECO:0007669"/>
    <property type="project" value="TreeGrafter"/>
</dbReference>
<evidence type="ECO:0000256" key="7">
    <source>
        <dbReference type="RuleBase" id="RU368003"/>
    </source>
</evidence>
<keyword evidence="5 7" id="KW-0694">RNA-binding</keyword>
<evidence type="ECO:0000256" key="4">
    <source>
        <dbReference type="ARBA" id="ARBA00022552"/>
    </source>
</evidence>
<reference evidence="9" key="1">
    <citation type="journal article" date="2013" name="Genome Biol. Evol.">
        <title>Punctuated emergences of genetic and phenotypic innovations in eumetazoan, bilaterian, euteleostome, and hominidae ancestors.</title>
        <authorList>
            <person name="Wenger Y."/>
            <person name="Galliot B."/>
        </authorList>
    </citation>
    <scope>NUCLEOTIDE SEQUENCE</scope>
    <source>
        <tissue evidence="9">Whole animals</tissue>
    </source>
</reference>